<evidence type="ECO:0000313" key="8">
    <source>
        <dbReference type="Proteomes" id="UP001165565"/>
    </source>
</evidence>
<dbReference type="InterPro" id="IPR036909">
    <property type="entry name" value="Cyt_c-like_dom_sf"/>
</dbReference>
<evidence type="ECO:0000256" key="4">
    <source>
        <dbReference type="PROSITE-ProRule" id="PRU00433"/>
    </source>
</evidence>
<dbReference type="EMBL" id="JANFAV010000001">
    <property type="protein sequence ID" value="MCW6533540.1"/>
    <property type="molecule type" value="Genomic_DNA"/>
</dbReference>
<dbReference type="GO" id="GO:0020037">
    <property type="term" value="F:heme binding"/>
    <property type="evidence" value="ECO:0007669"/>
    <property type="project" value="InterPro"/>
</dbReference>
<sequence>MRNGAIALVVAVAGFGAALAQGGPHDVGPPTYQMRAPESGGDRLGASQDAAAIFSHRCGYCHLPAGMGTNLLTKQQVLAGNPPAMGLLINRNDLAADYVIAVARNGKGAMPPQTRVDITDAELKAVAAYLAKGKAR</sequence>
<dbReference type="Pfam" id="PF13442">
    <property type="entry name" value="Cytochrome_CBB3"/>
    <property type="match status" value="1"/>
</dbReference>
<keyword evidence="3 4" id="KW-0408">Iron</keyword>
<dbReference type="PROSITE" id="PS51007">
    <property type="entry name" value="CYTC"/>
    <property type="match status" value="1"/>
</dbReference>
<dbReference type="GO" id="GO:0046872">
    <property type="term" value="F:metal ion binding"/>
    <property type="evidence" value="ECO:0007669"/>
    <property type="project" value="UniProtKB-KW"/>
</dbReference>
<protein>
    <submittedName>
        <fullName evidence="7">Cytochrome c</fullName>
    </submittedName>
</protein>
<accession>A0AA42CNG2</accession>
<organism evidence="7 8">
    <name type="scientific">Sphingomonas lycopersici</name>
    <dbReference type="NCBI Taxonomy" id="2951807"/>
    <lineage>
        <taxon>Bacteria</taxon>
        <taxon>Pseudomonadati</taxon>
        <taxon>Pseudomonadota</taxon>
        <taxon>Alphaproteobacteria</taxon>
        <taxon>Sphingomonadales</taxon>
        <taxon>Sphingomonadaceae</taxon>
        <taxon>Sphingomonas</taxon>
    </lineage>
</organism>
<evidence type="ECO:0000256" key="5">
    <source>
        <dbReference type="SAM" id="SignalP"/>
    </source>
</evidence>
<reference evidence="7" key="1">
    <citation type="submission" date="2022-06" db="EMBL/GenBank/DDBJ databases">
        <title>Sphingomonas sp. nov. isolated from rhizosphere soil of tomato.</title>
        <authorList>
            <person name="Dong H."/>
            <person name="Gao R."/>
        </authorList>
    </citation>
    <scope>NUCLEOTIDE SEQUENCE</scope>
    <source>
        <strain evidence="7">MMSM24</strain>
    </source>
</reference>
<keyword evidence="1 4" id="KW-0349">Heme</keyword>
<gene>
    <name evidence="7" type="ORF">NEE01_01940</name>
</gene>
<dbReference type="RefSeq" id="WP_265267559.1">
    <property type="nucleotide sequence ID" value="NZ_JANFAV010000001.1"/>
</dbReference>
<proteinExistence type="predicted"/>
<dbReference type="GO" id="GO:0009055">
    <property type="term" value="F:electron transfer activity"/>
    <property type="evidence" value="ECO:0007669"/>
    <property type="project" value="InterPro"/>
</dbReference>
<feature type="signal peptide" evidence="5">
    <location>
        <begin position="1"/>
        <end position="20"/>
    </location>
</feature>
<evidence type="ECO:0000256" key="2">
    <source>
        <dbReference type="ARBA" id="ARBA00022723"/>
    </source>
</evidence>
<dbReference type="Proteomes" id="UP001165565">
    <property type="component" value="Unassembled WGS sequence"/>
</dbReference>
<keyword evidence="2 4" id="KW-0479">Metal-binding</keyword>
<evidence type="ECO:0000313" key="7">
    <source>
        <dbReference type="EMBL" id="MCW6533540.1"/>
    </source>
</evidence>
<keyword evidence="8" id="KW-1185">Reference proteome</keyword>
<evidence type="ECO:0000256" key="3">
    <source>
        <dbReference type="ARBA" id="ARBA00023004"/>
    </source>
</evidence>
<feature type="domain" description="Cytochrome c" evidence="6">
    <location>
        <begin position="45"/>
        <end position="134"/>
    </location>
</feature>
<keyword evidence="5" id="KW-0732">Signal</keyword>
<dbReference type="AlphaFoldDB" id="A0AA42CNG2"/>
<dbReference type="SUPFAM" id="SSF46626">
    <property type="entry name" value="Cytochrome c"/>
    <property type="match status" value="1"/>
</dbReference>
<evidence type="ECO:0000256" key="1">
    <source>
        <dbReference type="ARBA" id="ARBA00022617"/>
    </source>
</evidence>
<dbReference type="InterPro" id="IPR009056">
    <property type="entry name" value="Cyt_c-like_dom"/>
</dbReference>
<evidence type="ECO:0000259" key="6">
    <source>
        <dbReference type="PROSITE" id="PS51007"/>
    </source>
</evidence>
<name>A0AA42CNG2_9SPHN</name>
<comment type="caution">
    <text evidence="7">The sequence shown here is derived from an EMBL/GenBank/DDBJ whole genome shotgun (WGS) entry which is preliminary data.</text>
</comment>
<dbReference type="Gene3D" id="1.10.760.10">
    <property type="entry name" value="Cytochrome c-like domain"/>
    <property type="match status" value="1"/>
</dbReference>
<feature type="chain" id="PRO_5041427428" evidence="5">
    <location>
        <begin position="21"/>
        <end position="136"/>
    </location>
</feature>